<name>A0ACB6QQ73_9PLEO</name>
<proteinExistence type="predicted"/>
<evidence type="ECO:0000313" key="1">
    <source>
        <dbReference type="EMBL" id="KAF2468685.1"/>
    </source>
</evidence>
<dbReference type="Proteomes" id="UP000799755">
    <property type="component" value="Unassembled WGS sequence"/>
</dbReference>
<evidence type="ECO:0000313" key="2">
    <source>
        <dbReference type="Proteomes" id="UP000799755"/>
    </source>
</evidence>
<reference evidence="1" key="1">
    <citation type="journal article" date="2020" name="Stud. Mycol.">
        <title>101 Dothideomycetes genomes: a test case for predicting lifestyles and emergence of pathogens.</title>
        <authorList>
            <person name="Haridas S."/>
            <person name="Albert R."/>
            <person name="Binder M."/>
            <person name="Bloem J."/>
            <person name="Labutti K."/>
            <person name="Salamov A."/>
            <person name="Andreopoulos B."/>
            <person name="Baker S."/>
            <person name="Barry K."/>
            <person name="Bills G."/>
            <person name="Bluhm B."/>
            <person name="Cannon C."/>
            <person name="Castanera R."/>
            <person name="Culley D."/>
            <person name="Daum C."/>
            <person name="Ezra D."/>
            <person name="Gonzalez J."/>
            <person name="Henrissat B."/>
            <person name="Kuo A."/>
            <person name="Liang C."/>
            <person name="Lipzen A."/>
            <person name="Lutzoni F."/>
            <person name="Magnuson J."/>
            <person name="Mondo S."/>
            <person name="Nolan M."/>
            <person name="Ohm R."/>
            <person name="Pangilinan J."/>
            <person name="Park H.-J."/>
            <person name="Ramirez L."/>
            <person name="Alfaro M."/>
            <person name="Sun H."/>
            <person name="Tritt A."/>
            <person name="Yoshinaga Y."/>
            <person name="Zwiers L.-H."/>
            <person name="Turgeon B."/>
            <person name="Goodwin S."/>
            <person name="Spatafora J."/>
            <person name="Crous P."/>
            <person name="Grigoriev I."/>
        </authorList>
    </citation>
    <scope>NUCLEOTIDE SEQUENCE</scope>
    <source>
        <strain evidence="1">ATCC 200398</strain>
    </source>
</reference>
<accession>A0ACB6QQ73</accession>
<dbReference type="EMBL" id="MU003514">
    <property type="protein sequence ID" value="KAF2468685.1"/>
    <property type="molecule type" value="Genomic_DNA"/>
</dbReference>
<comment type="caution">
    <text evidence="1">The sequence shown here is derived from an EMBL/GenBank/DDBJ whole genome shotgun (WGS) entry which is preliminary data.</text>
</comment>
<organism evidence="1 2">
    <name type="scientific">Lindgomyces ingoldianus</name>
    <dbReference type="NCBI Taxonomy" id="673940"/>
    <lineage>
        <taxon>Eukaryota</taxon>
        <taxon>Fungi</taxon>
        <taxon>Dikarya</taxon>
        <taxon>Ascomycota</taxon>
        <taxon>Pezizomycotina</taxon>
        <taxon>Dothideomycetes</taxon>
        <taxon>Pleosporomycetidae</taxon>
        <taxon>Pleosporales</taxon>
        <taxon>Lindgomycetaceae</taxon>
        <taxon>Lindgomyces</taxon>
    </lineage>
</organism>
<protein>
    <submittedName>
        <fullName evidence="1">Uncharacterized protein</fullName>
    </submittedName>
</protein>
<gene>
    <name evidence="1" type="ORF">BDR25DRAFT_357042</name>
</gene>
<keyword evidence="2" id="KW-1185">Reference proteome</keyword>
<sequence>MNCGLSSFSFNLFWGRTITKKDSADSVGHSDYLDFDLDHGYRLAENIKSLLSILAVLVTGRNCGGCSWHSSRTHKNIFTGIDTDNQGKHGVVNPAIRGIVETCRVVLFGTRVKGRVSCSIYALRGLNTYLIWRESIEVSMRRPWAELDYPATY</sequence>